<organism evidence="2 3">
    <name type="scientific">Hydnum rufescens UP504</name>
    <dbReference type="NCBI Taxonomy" id="1448309"/>
    <lineage>
        <taxon>Eukaryota</taxon>
        <taxon>Fungi</taxon>
        <taxon>Dikarya</taxon>
        <taxon>Basidiomycota</taxon>
        <taxon>Agaricomycotina</taxon>
        <taxon>Agaricomycetes</taxon>
        <taxon>Cantharellales</taxon>
        <taxon>Hydnaceae</taxon>
        <taxon>Hydnum</taxon>
    </lineage>
</organism>
<comment type="caution">
    <text evidence="2">The sequence shown here is derived from an EMBL/GenBank/DDBJ whole genome shotgun (WGS) entry which is preliminary data.</text>
</comment>
<dbReference type="AlphaFoldDB" id="A0A9P6BBM8"/>
<feature type="compositionally biased region" description="Basic and acidic residues" evidence="1">
    <location>
        <begin position="66"/>
        <end position="77"/>
    </location>
</feature>
<protein>
    <submittedName>
        <fullName evidence="2">Uncharacterized protein</fullName>
    </submittedName>
</protein>
<dbReference type="EMBL" id="MU128909">
    <property type="protein sequence ID" value="KAF9521024.1"/>
    <property type="molecule type" value="Genomic_DNA"/>
</dbReference>
<accession>A0A9P6BBM8</accession>
<evidence type="ECO:0000256" key="1">
    <source>
        <dbReference type="SAM" id="MobiDB-lite"/>
    </source>
</evidence>
<feature type="region of interest" description="Disordered" evidence="1">
    <location>
        <begin position="41"/>
        <end position="128"/>
    </location>
</feature>
<evidence type="ECO:0000313" key="2">
    <source>
        <dbReference type="EMBL" id="KAF9521024.1"/>
    </source>
</evidence>
<reference evidence="2" key="1">
    <citation type="journal article" date="2020" name="Nat. Commun.">
        <title>Large-scale genome sequencing of mycorrhizal fungi provides insights into the early evolution of symbiotic traits.</title>
        <authorList>
            <person name="Miyauchi S."/>
            <person name="Kiss E."/>
            <person name="Kuo A."/>
            <person name="Drula E."/>
            <person name="Kohler A."/>
            <person name="Sanchez-Garcia M."/>
            <person name="Morin E."/>
            <person name="Andreopoulos B."/>
            <person name="Barry K.W."/>
            <person name="Bonito G."/>
            <person name="Buee M."/>
            <person name="Carver A."/>
            <person name="Chen C."/>
            <person name="Cichocki N."/>
            <person name="Clum A."/>
            <person name="Culley D."/>
            <person name="Crous P.W."/>
            <person name="Fauchery L."/>
            <person name="Girlanda M."/>
            <person name="Hayes R.D."/>
            <person name="Keri Z."/>
            <person name="LaButti K."/>
            <person name="Lipzen A."/>
            <person name="Lombard V."/>
            <person name="Magnuson J."/>
            <person name="Maillard F."/>
            <person name="Murat C."/>
            <person name="Nolan M."/>
            <person name="Ohm R.A."/>
            <person name="Pangilinan J."/>
            <person name="Pereira M.F."/>
            <person name="Perotto S."/>
            <person name="Peter M."/>
            <person name="Pfister S."/>
            <person name="Riley R."/>
            <person name="Sitrit Y."/>
            <person name="Stielow J.B."/>
            <person name="Szollosi G."/>
            <person name="Zifcakova L."/>
            <person name="Stursova M."/>
            <person name="Spatafora J.W."/>
            <person name="Tedersoo L."/>
            <person name="Vaario L.M."/>
            <person name="Yamada A."/>
            <person name="Yan M."/>
            <person name="Wang P."/>
            <person name="Xu J."/>
            <person name="Bruns T."/>
            <person name="Baldrian P."/>
            <person name="Vilgalys R."/>
            <person name="Dunand C."/>
            <person name="Henrissat B."/>
            <person name="Grigoriev I.V."/>
            <person name="Hibbett D."/>
            <person name="Nagy L.G."/>
            <person name="Martin F.M."/>
        </authorList>
    </citation>
    <scope>NUCLEOTIDE SEQUENCE</scope>
    <source>
        <strain evidence="2">UP504</strain>
    </source>
</reference>
<feature type="compositionally biased region" description="Polar residues" evidence="1">
    <location>
        <begin position="51"/>
        <end position="64"/>
    </location>
</feature>
<sequence length="128" mass="13758">MPKKTEIDLTDGIEIHNAFVAMSGQSAGTFWVIFPVLAAGGASAPASAPSNDKSVTSDTRTPTSPDKGKGKVPKDAMQEMEDAEVQDRIDPSAILPRSSRRAPPVDYSSEEARRKAGLTKEELEREDD</sequence>
<gene>
    <name evidence="2" type="ORF">BS47DRAFT_1356980</name>
</gene>
<feature type="compositionally biased region" description="Basic and acidic residues" evidence="1">
    <location>
        <begin position="110"/>
        <end position="128"/>
    </location>
</feature>
<evidence type="ECO:0000313" key="3">
    <source>
        <dbReference type="Proteomes" id="UP000886523"/>
    </source>
</evidence>
<dbReference type="Proteomes" id="UP000886523">
    <property type="component" value="Unassembled WGS sequence"/>
</dbReference>
<keyword evidence="3" id="KW-1185">Reference proteome</keyword>
<feature type="compositionally biased region" description="Low complexity" evidence="1">
    <location>
        <begin position="41"/>
        <end position="50"/>
    </location>
</feature>
<proteinExistence type="predicted"/>
<dbReference type="OrthoDB" id="3364766at2759"/>
<name>A0A9P6BBM8_9AGAM</name>